<reference evidence="8 9" key="2">
    <citation type="journal article" date="2016" name="ISME J.">
        <title>Characterization of the first cultured representative of Verrucomicrobia subdivision 5 indicates the proposal of a novel phylum.</title>
        <authorList>
            <person name="Spring S."/>
            <person name="Bunk B."/>
            <person name="Sproer C."/>
            <person name="Schumann P."/>
            <person name="Rohde M."/>
            <person name="Tindall B.J."/>
            <person name="Klenk H.P."/>
        </authorList>
    </citation>
    <scope>NUCLEOTIDE SEQUENCE [LARGE SCALE GENOMIC DNA]</scope>
    <source>
        <strain evidence="8 9">L21-Fru-AB</strain>
    </source>
</reference>
<comment type="cofactor">
    <cofactor evidence="1">
        <name>Ca(2+)</name>
        <dbReference type="ChEBI" id="CHEBI:29108"/>
    </cofactor>
</comment>
<gene>
    <name evidence="8" type="ORF">L21SP4_01487</name>
</gene>
<evidence type="ECO:0000313" key="9">
    <source>
        <dbReference type="Proteomes" id="UP000035268"/>
    </source>
</evidence>
<dbReference type="InterPro" id="IPR035874">
    <property type="entry name" value="IDS"/>
</dbReference>
<dbReference type="InterPro" id="IPR024607">
    <property type="entry name" value="Sulfatase_CS"/>
</dbReference>
<protein>
    <submittedName>
        <fullName evidence="8">Arylsulfatase</fullName>
        <ecNumber evidence="8">3.1.6.1</ecNumber>
    </submittedName>
</protein>
<keyword evidence="9" id="KW-1185">Reference proteome</keyword>
<dbReference type="RefSeq" id="WP_052882032.1">
    <property type="nucleotide sequence ID" value="NZ_CP010904.1"/>
</dbReference>
<proteinExistence type="inferred from homology"/>
<dbReference type="Proteomes" id="UP000035268">
    <property type="component" value="Chromosome"/>
</dbReference>
<dbReference type="OrthoDB" id="9763552at2"/>
<dbReference type="InterPro" id="IPR000917">
    <property type="entry name" value="Sulfatase_N"/>
</dbReference>
<dbReference type="AlphaFoldDB" id="A0A0G3EH36"/>
<sequence length="500" mass="56730">MKRRDFISALAGSVVMGSWAAGAARRSRPNVLFLCVDDLRPMLGCYGHDFMKTPNIDRLAAQGMVFDRSYAQFSICGPSRASMLTGLRPEHHGMQDNAVSLRGVSPDILTLPQHFRLHGYRTVGMGKIFHHGGGGDERSWDEWKAFTGRGYFDPENLAEQKRRRKEVQNRIDAGEDLSPHQRFALTVGPCTEAYDAPEEKYPDGVIGRMAVESLHELAGEEQPFFLAAGFLKPHLPLIAPKRYWNLYDRASLPLTLMENPAGAPDFHPHNAYELRMYHDVPNAGPLPEKLRRRVMHGYCACTSFIDAQVGRILRTLDELKLSRDTVIVLWGDHGFHLGEVGVYCKDTNYETSLRCPLIVRVPGMETAGRHSDALTEAVDIAPTLCELAGLPPPGRADGMSLTPLLYDLDLPWKNAVYAMNRRAWQHPYTGQSVRTDRYRYIRWIDEDGSTKAEELYDYRDEPLETRNRVDDPEYRDALERLRPMYDRMLQRAGRADRGRG</sequence>
<keyword evidence="6" id="KW-0106">Calcium</keyword>
<dbReference type="GO" id="GO:0004065">
    <property type="term" value="F:arylsulfatase activity"/>
    <property type="evidence" value="ECO:0007669"/>
    <property type="project" value="UniProtKB-EC"/>
</dbReference>
<evidence type="ECO:0000256" key="2">
    <source>
        <dbReference type="ARBA" id="ARBA00008779"/>
    </source>
</evidence>
<evidence type="ECO:0000256" key="4">
    <source>
        <dbReference type="ARBA" id="ARBA00022729"/>
    </source>
</evidence>
<dbReference type="GO" id="GO:0046872">
    <property type="term" value="F:metal ion binding"/>
    <property type="evidence" value="ECO:0007669"/>
    <property type="project" value="UniProtKB-KW"/>
</dbReference>
<evidence type="ECO:0000256" key="5">
    <source>
        <dbReference type="ARBA" id="ARBA00022801"/>
    </source>
</evidence>
<organism evidence="8 9">
    <name type="scientific">Kiritimatiella glycovorans</name>
    <dbReference type="NCBI Taxonomy" id="1307763"/>
    <lineage>
        <taxon>Bacteria</taxon>
        <taxon>Pseudomonadati</taxon>
        <taxon>Kiritimatiellota</taxon>
        <taxon>Kiritimatiellia</taxon>
        <taxon>Kiritimatiellales</taxon>
        <taxon>Kiritimatiellaceae</taxon>
        <taxon>Kiritimatiella</taxon>
    </lineage>
</organism>
<dbReference type="EC" id="3.1.6.1" evidence="8"/>
<dbReference type="GO" id="GO:0004423">
    <property type="term" value="F:iduronate-2-sulfatase activity"/>
    <property type="evidence" value="ECO:0007669"/>
    <property type="project" value="InterPro"/>
</dbReference>
<dbReference type="GO" id="GO:0005737">
    <property type="term" value="C:cytoplasm"/>
    <property type="evidence" value="ECO:0007669"/>
    <property type="project" value="TreeGrafter"/>
</dbReference>
<evidence type="ECO:0000313" key="8">
    <source>
        <dbReference type="EMBL" id="AKJ64732.1"/>
    </source>
</evidence>
<evidence type="ECO:0000256" key="6">
    <source>
        <dbReference type="ARBA" id="ARBA00022837"/>
    </source>
</evidence>
<dbReference type="PANTHER" id="PTHR45953:SF1">
    <property type="entry name" value="IDURONATE 2-SULFATASE"/>
    <property type="match status" value="1"/>
</dbReference>
<feature type="domain" description="Sulfatase N-terminal" evidence="7">
    <location>
        <begin position="29"/>
        <end position="389"/>
    </location>
</feature>
<evidence type="ECO:0000256" key="3">
    <source>
        <dbReference type="ARBA" id="ARBA00022723"/>
    </source>
</evidence>
<dbReference type="InterPro" id="IPR017850">
    <property type="entry name" value="Alkaline_phosphatase_core_sf"/>
</dbReference>
<keyword evidence="4" id="KW-0732">Signal</keyword>
<dbReference type="EMBL" id="CP010904">
    <property type="protein sequence ID" value="AKJ64732.1"/>
    <property type="molecule type" value="Genomic_DNA"/>
</dbReference>
<evidence type="ECO:0000259" key="7">
    <source>
        <dbReference type="Pfam" id="PF00884"/>
    </source>
</evidence>
<dbReference type="STRING" id="1307763.L21SP4_01487"/>
<dbReference type="SUPFAM" id="SSF53649">
    <property type="entry name" value="Alkaline phosphatase-like"/>
    <property type="match status" value="1"/>
</dbReference>
<keyword evidence="3" id="KW-0479">Metal-binding</keyword>
<name>A0A0G3EH36_9BACT</name>
<dbReference type="PROSITE" id="PS00523">
    <property type="entry name" value="SULFATASE_1"/>
    <property type="match status" value="1"/>
</dbReference>
<keyword evidence="5 8" id="KW-0378">Hydrolase</keyword>
<dbReference type="Gene3D" id="3.40.720.10">
    <property type="entry name" value="Alkaline Phosphatase, subunit A"/>
    <property type="match status" value="1"/>
</dbReference>
<evidence type="ECO:0000256" key="1">
    <source>
        <dbReference type="ARBA" id="ARBA00001913"/>
    </source>
</evidence>
<accession>A0A0G3EH36</accession>
<dbReference type="Pfam" id="PF00884">
    <property type="entry name" value="Sulfatase"/>
    <property type="match status" value="1"/>
</dbReference>
<dbReference type="KEGG" id="vbl:L21SP4_01487"/>
<dbReference type="CDD" id="cd16030">
    <property type="entry name" value="iduronate-2-sulfatase"/>
    <property type="match status" value="1"/>
</dbReference>
<dbReference type="PANTHER" id="PTHR45953">
    <property type="entry name" value="IDURONATE 2-SULFATASE"/>
    <property type="match status" value="1"/>
</dbReference>
<comment type="similarity">
    <text evidence="2">Belongs to the sulfatase family.</text>
</comment>
<reference evidence="9" key="1">
    <citation type="submission" date="2015-02" db="EMBL/GenBank/DDBJ databases">
        <title>Description and complete genome sequence of the first cultured representative of the subdivision 5 of the Verrucomicrobia phylum.</title>
        <authorList>
            <person name="Spring S."/>
            <person name="Bunk B."/>
            <person name="Sproer C."/>
            <person name="Klenk H.-P."/>
        </authorList>
    </citation>
    <scope>NUCLEOTIDE SEQUENCE [LARGE SCALE GENOMIC DNA]</scope>
    <source>
        <strain evidence="9">L21-Fru-AB</strain>
    </source>
</reference>